<dbReference type="InterPro" id="IPR001878">
    <property type="entry name" value="Znf_CCHC"/>
</dbReference>
<keyword evidence="2" id="KW-0808">Transferase</keyword>
<protein>
    <recommendedName>
        <fullName evidence="1">RNA-directed DNA polymerase</fullName>
        <ecNumber evidence="1">2.7.7.49</ecNumber>
    </recommendedName>
</protein>
<evidence type="ECO:0000256" key="10">
    <source>
        <dbReference type="SAM" id="MobiDB-lite"/>
    </source>
</evidence>
<dbReference type="PROSITE" id="PS50158">
    <property type="entry name" value="ZF_CCHC"/>
    <property type="match status" value="1"/>
</dbReference>
<evidence type="ECO:0000256" key="3">
    <source>
        <dbReference type="ARBA" id="ARBA00022695"/>
    </source>
</evidence>
<feature type="transmembrane region" description="Helical" evidence="11">
    <location>
        <begin position="1856"/>
        <end position="1877"/>
    </location>
</feature>
<evidence type="ECO:0000256" key="2">
    <source>
        <dbReference type="ARBA" id="ARBA00022679"/>
    </source>
</evidence>
<feature type="coiled-coil region" evidence="9">
    <location>
        <begin position="1540"/>
        <end position="1567"/>
    </location>
</feature>
<accession>A0A443QJP6</accession>
<feature type="region of interest" description="Disordered" evidence="10">
    <location>
        <begin position="435"/>
        <end position="454"/>
    </location>
</feature>
<proteinExistence type="predicted"/>
<dbReference type="Pfam" id="PF22938">
    <property type="entry name" value="Integrase_p58_C"/>
    <property type="match status" value="1"/>
</dbReference>
<feature type="compositionally biased region" description="Basic residues" evidence="10">
    <location>
        <begin position="1929"/>
        <end position="1941"/>
    </location>
</feature>
<reference evidence="14 15" key="1">
    <citation type="journal article" date="2018" name="Gigascience">
        <title>Genomes of trombidid mites reveal novel predicted allergens and laterally-transferred genes associated with secondary metabolism.</title>
        <authorList>
            <person name="Dong X."/>
            <person name="Chaisiri K."/>
            <person name="Xia D."/>
            <person name="Armstrong S.D."/>
            <person name="Fang Y."/>
            <person name="Donnelly M.J."/>
            <person name="Kadowaki T."/>
            <person name="McGarry J.W."/>
            <person name="Darby A.C."/>
            <person name="Makepeace B.L."/>
        </authorList>
    </citation>
    <scope>NUCLEOTIDE SEQUENCE [LARGE SCALE GENOMIC DNA]</scope>
    <source>
        <strain evidence="14">UoL-WK</strain>
    </source>
</reference>
<keyword evidence="7" id="KW-0695">RNA-directed DNA polymerase</keyword>
<keyword evidence="8" id="KW-0862">Zinc</keyword>
<sequence>MSECEDGCISNDQLNLIGEYVANRISLSSQYKIRPFACSEIESAAKWIKSYESVATALNWSEESKFRKFRAYLTGPAADWYDVCVESREEQPKSYEELRKMFLEEFHHEDEILMRIKERKQLSHESVQTYIYSKVQMCQQLDNKMSDAEILRCVYEGMNPEIKREARIFNPSSYTELLAIAKRIETAKREQQEIAESISVKEPVKDKREELIEQVLRSVNAMMRKLAANERPVPTQNNHQFQNAVSDLTRGDRRNAPRNLNGSPRCFLCNRVGHIARFCRFNVPQEPQRNYNSNVNNNQQIKAIKPPPDQNAFVSETNKNNRLIRLNVIVEGEPICGMVDSGSTLTIITKELALKLQKDIRKWNRPPARAINGKLLKTNGFVNLMISVKTSENESRAVFIDAMVVENMTCELVLGLDFLGMMKAKIDVASKTVSFDSQKRQERDRKQNSLKGNKMQIKKGVEIPSLSKASIRATVSNNKTPQNFACLVAPHEDIVSKTKVTITENRATVMNGETDLKVFNADKEPVYLKGGSFIANYYNEQLEHEKELALCCAVIEDDFAEQSKEKQHKGENNASFEQKFHQNQSEKENEEKENQHKVEKMPLSTGEVNIGKGLTECQKQELKNVLNSHLDRFAFDPRSLGRTTVCKHEIDTGNSPPFNIAPYRAPFAQRQEIQRQINEMMALGVIRKSNSPYSSPVILVRKKDGSFRFCIDFRRLNADTVKDVPLPNIDDALHSLTGAKVFATLDLNSGFWQIEIAEEHKCKTAFITTEGLYECNTMPFGLKNAPSRFQRLMDSVLSDLKWRICIPYIDDVLIFGKNFEELLYNLDLVLCRFRNANLTLKPSKCVFFVNTVRYLGYVISDSGISPDPEKVKAVQEFPRPKDINNVRQFIGLASYYRKFIKNFSKTAEPLTRLTKKNENFYWSQEQEKAFEELKNKLSSAPVLAHFDPALEIEVRCDGSGVGLGAVLLQKHQDGMKTIAYASRMLTTHEKNYPVSEIEALAVVFALEKFRMYLLRRKFKVYTDHCSLCWLMKKMKLAPRLAKWALCLQDFDFEVVYKNGKIHKDADCLSRNPVDEAREEKDVADHFALLTIEEEPFEFNIKEKQRDDEKLNLIIFALENFEHLKSRDRKKIEKEPITPTEVTLGSQSSGVNESEGYVGVLAQHLNKIRDIAKQNLEAAQLRNKSYYDKKHRDVNFEVGEKVLVYFPIRRKGKSEKLFHKWLGPYRITQRHTPLVYEVETIDSRKKRETVHVSRMKKFYERKELTSSENDCTSDEDQIRINSSSTLMSHTEEQSEITTESSEQIEDQNKLSCSRPSELHEMQESDGSHTGRFSSHPPTPDSDILSENSEGAALRRSTRTRRCPQRFSPVFALFVLCLCTGYALCSFHRVSPIIWNERKAFVVKGMKSVFMNIRYENPCHLLMNPDFVQEENRKEFLAQELMSWCGNSYMNDFVKPMRKLCSRSTPNIEETVLSRTKRGALMIGAIGAIVIGIVSSIGVGSLAITRDITTRTRVENIETIQNELIDKAEALAHNEEFVKKALNTMQQSINEISSTLKDLSKDYALLKRELPRTLQIVSHLTANFIMTKSVMIEATRKWKNKQFDSHLLDLFNITMPCGEECPLELFEPKSCILNENKRLVTITFDAKIVEPTAHVLRADPFTLVGFENETNFCRIEYKGPKEVVYDEALDCITLLKTNMYDTDSDLILKPSKSSCREKIHPDLLPKYWAQPTCEELSSIKQENFIQVKASHGNNFIYCPTHNISVFGSIHECPNFVFELTSNTSFSISKFTYNATQMKIHSNVKFVPEWSMRVNMQLMPRIHELNIQRAIRKSKDFIDSIETLTPIEKPALKFQHETIAFILFGVILFLGFAIIILIVWRRGNRITRSRSFSFKAIPISEQRLPTTVPRSYRYYNKEPEEEELPMNEEPRKNKKKSKKAHLLRLRQQYD</sequence>
<dbReference type="Gene3D" id="2.40.70.10">
    <property type="entry name" value="Acid Proteases"/>
    <property type="match status" value="1"/>
</dbReference>
<feature type="compositionally biased region" description="Basic and acidic residues" evidence="10">
    <location>
        <begin position="437"/>
        <end position="447"/>
    </location>
</feature>
<evidence type="ECO:0000313" key="15">
    <source>
        <dbReference type="Proteomes" id="UP000285301"/>
    </source>
</evidence>
<feature type="transmembrane region" description="Helical" evidence="11">
    <location>
        <begin position="1478"/>
        <end position="1502"/>
    </location>
</feature>
<evidence type="ECO:0000256" key="8">
    <source>
        <dbReference type="PROSITE-ProRule" id="PRU00047"/>
    </source>
</evidence>
<dbReference type="GO" id="GO:0003964">
    <property type="term" value="F:RNA-directed DNA polymerase activity"/>
    <property type="evidence" value="ECO:0007669"/>
    <property type="project" value="UniProtKB-KW"/>
</dbReference>
<dbReference type="Gene3D" id="3.30.70.270">
    <property type="match status" value="2"/>
</dbReference>
<dbReference type="InterPro" id="IPR054465">
    <property type="entry name" value="Integrase_p58-like_C"/>
</dbReference>
<evidence type="ECO:0000259" key="12">
    <source>
        <dbReference type="PROSITE" id="PS50158"/>
    </source>
</evidence>
<dbReference type="SUPFAM" id="SSF56672">
    <property type="entry name" value="DNA/RNA polymerases"/>
    <property type="match status" value="1"/>
</dbReference>
<dbReference type="OrthoDB" id="6516008at2759"/>
<evidence type="ECO:0000313" key="14">
    <source>
        <dbReference type="EMBL" id="RWS03246.1"/>
    </source>
</evidence>
<dbReference type="Pfam" id="PF13975">
    <property type="entry name" value="gag-asp_proteas"/>
    <property type="match status" value="1"/>
</dbReference>
<dbReference type="GO" id="GO:0008270">
    <property type="term" value="F:zinc ion binding"/>
    <property type="evidence" value="ECO:0007669"/>
    <property type="project" value="UniProtKB-KW"/>
</dbReference>
<dbReference type="EMBL" id="NCKU01006690">
    <property type="protein sequence ID" value="RWS03246.1"/>
    <property type="molecule type" value="Genomic_DNA"/>
</dbReference>
<feature type="compositionally biased region" description="Basic and acidic residues" evidence="10">
    <location>
        <begin position="1315"/>
        <end position="1327"/>
    </location>
</feature>
<evidence type="ECO:0000259" key="13">
    <source>
        <dbReference type="PROSITE" id="PS50878"/>
    </source>
</evidence>
<dbReference type="Pfam" id="PF17917">
    <property type="entry name" value="RT_RNaseH"/>
    <property type="match status" value="1"/>
</dbReference>
<dbReference type="InterPro" id="IPR000477">
    <property type="entry name" value="RT_dom"/>
</dbReference>
<dbReference type="InterPro" id="IPR005162">
    <property type="entry name" value="Retrotrans_gag_dom"/>
</dbReference>
<feature type="region of interest" description="Disordered" evidence="10">
    <location>
        <begin position="1281"/>
        <end position="1356"/>
    </location>
</feature>
<dbReference type="EC" id="2.7.7.49" evidence="1"/>
<dbReference type="GO" id="GO:0004190">
    <property type="term" value="F:aspartic-type endopeptidase activity"/>
    <property type="evidence" value="ECO:0007669"/>
    <property type="project" value="InterPro"/>
</dbReference>
<dbReference type="STRING" id="1965070.A0A443QJP6"/>
<feature type="domain" description="CCHC-type" evidence="12">
    <location>
        <begin position="265"/>
        <end position="280"/>
    </location>
</feature>
<dbReference type="Pfam" id="PF00078">
    <property type="entry name" value="RVT_1"/>
    <property type="match status" value="1"/>
</dbReference>
<feature type="domain" description="Reverse transcriptase" evidence="13">
    <location>
        <begin position="681"/>
        <end position="859"/>
    </location>
</feature>
<dbReference type="GO" id="GO:0006508">
    <property type="term" value="P:proteolysis"/>
    <property type="evidence" value="ECO:0007669"/>
    <property type="project" value="InterPro"/>
</dbReference>
<keyword evidence="6" id="KW-0378">Hydrolase</keyword>
<feature type="region of interest" description="Disordered" evidence="10">
    <location>
        <begin position="579"/>
        <end position="598"/>
    </location>
</feature>
<keyword evidence="3" id="KW-0548">Nucleotidyltransferase</keyword>
<keyword evidence="8" id="KW-0863">Zinc-finger</keyword>
<dbReference type="CDD" id="cd01647">
    <property type="entry name" value="RT_LTR"/>
    <property type="match status" value="1"/>
</dbReference>
<keyword evidence="5" id="KW-0255">Endonuclease</keyword>
<dbReference type="GO" id="GO:0004519">
    <property type="term" value="F:endonuclease activity"/>
    <property type="evidence" value="ECO:0007669"/>
    <property type="project" value="UniProtKB-KW"/>
</dbReference>
<dbReference type="InterPro" id="IPR043502">
    <property type="entry name" value="DNA/RNA_pol_sf"/>
</dbReference>
<dbReference type="GO" id="GO:0003676">
    <property type="term" value="F:nucleic acid binding"/>
    <property type="evidence" value="ECO:0007669"/>
    <property type="project" value="InterPro"/>
</dbReference>
<dbReference type="Proteomes" id="UP000285301">
    <property type="component" value="Unassembled WGS sequence"/>
</dbReference>
<keyword evidence="9" id="KW-0175">Coiled coil</keyword>
<evidence type="ECO:0000256" key="6">
    <source>
        <dbReference type="ARBA" id="ARBA00022801"/>
    </source>
</evidence>
<evidence type="ECO:0000256" key="4">
    <source>
        <dbReference type="ARBA" id="ARBA00022722"/>
    </source>
</evidence>
<dbReference type="Gene3D" id="3.10.10.10">
    <property type="entry name" value="HIV Type 1 Reverse Transcriptase, subunit A, domain 1"/>
    <property type="match status" value="1"/>
</dbReference>
<evidence type="ECO:0000256" key="11">
    <source>
        <dbReference type="SAM" id="Phobius"/>
    </source>
</evidence>
<dbReference type="InterPro" id="IPR021109">
    <property type="entry name" value="Peptidase_aspartic_dom_sf"/>
</dbReference>
<gene>
    <name evidence="14" type="ORF">B4U79_11773</name>
</gene>
<dbReference type="Pfam" id="PF03732">
    <property type="entry name" value="Retrotrans_gag"/>
    <property type="match status" value="1"/>
</dbReference>
<keyword evidence="4" id="KW-0540">Nuclease</keyword>
<keyword evidence="8" id="KW-0479">Metal-binding</keyword>
<dbReference type="PROSITE" id="PS00141">
    <property type="entry name" value="ASP_PROTEASE"/>
    <property type="match status" value="1"/>
</dbReference>
<comment type="caution">
    <text evidence="14">The sequence shown here is derived from an EMBL/GenBank/DDBJ whole genome shotgun (WGS) entry which is preliminary data.</text>
</comment>
<keyword evidence="11" id="KW-0812">Transmembrane</keyword>
<dbReference type="SUPFAM" id="SSF50630">
    <property type="entry name" value="Acid proteases"/>
    <property type="match status" value="1"/>
</dbReference>
<dbReference type="Gene3D" id="3.10.20.370">
    <property type="match status" value="1"/>
</dbReference>
<dbReference type="InterPro" id="IPR001969">
    <property type="entry name" value="Aspartic_peptidase_AS"/>
</dbReference>
<dbReference type="PANTHER" id="PTHR37984:SF5">
    <property type="entry name" value="PROTEIN NYNRIN-LIKE"/>
    <property type="match status" value="1"/>
</dbReference>
<dbReference type="FunFam" id="3.30.70.270:FF:000020">
    <property type="entry name" value="Transposon Tf2-6 polyprotein-like Protein"/>
    <property type="match status" value="1"/>
</dbReference>
<dbReference type="CDD" id="cd09274">
    <property type="entry name" value="RNase_HI_RT_Ty3"/>
    <property type="match status" value="1"/>
</dbReference>
<dbReference type="InterPro" id="IPR043128">
    <property type="entry name" value="Rev_trsase/Diguanyl_cyclase"/>
</dbReference>
<dbReference type="InterPro" id="IPR050951">
    <property type="entry name" value="Retrovirus_Pol_polyprotein"/>
</dbReference>
<feature type="transmembrane region" description="Helical" evidence="11">
    <location>
        <begin position="1365"/>
        <end position="1383"/>
    </location>
</feature>
<dbReference type="FunFam" id="3.10.20.370:FF:000001">
    <property type="entry name" value="Retrovirus-related Pol polyprotein from transposon 17.6-like protein"/>
    <property type="match status" value="1"/>
</dbReference>
<evidence type="ECO:0000256" key="1">
    <source>
        <dbReference type="ARBA" id="ARBA00012493"/>
    </source>
</evidence>
<feature type="region of interest" description="Disordered" evidence="10">
    <location>
        <begin position="1916"/>
        <end position="1947"/>
    </location>
</feature>
<dbReference type="InterPro" id="IPR041373">
    <property type="entry name" value="RT_RNaseH"/>
</dbReference>
<evidence type="ECO:0000256" key="9">
    <source>
        <dbReference type="SAM" id="Coils"/>
    </source>
</evidence>
<evidence type="ECO:0000256" key="5">
    <source>
        <dbReference type="ARBA" id="ARBA00022759"/>
    </source>
</evidence>
<evidence type="ECO:0000256" key="7">
    <source>
        <dbReference type="ARBA" id="ARBA00022918"/>
    </source>
</evidence>
<name>A0A443QJP6_9ACAR</name>
<organism evidence="14 15">
    <name type="scientific">Dinothrombium tinctorium</name>
    <dbReference type="NCBI Taxonomy" id="1965070"/>
    <lineage>
        <taxon>Eukaryota</taxon>
        <taxon>Metazoa</taxon>
        <taxon>Ecdysozoa</taxon>
        <taxon>Arthropoda</taxon>
        <taxon>Chelicerata</taxon>
        <taxon>Arachnida</taxon>
        <taxon>Acari</taxon>
        <taxon>Acariformes</taxon>
        <taxon>Trombidiformes</taxon>
        <taxon>Prostigmata</taxon>
        <taxon>Anystina</taxon>
        <taxon>Parasitengona</taxon>
        <taxon>Trombidioidea</taxon>
        <taxon>Trombidiidae</taxon>
        <taxon>Dinothrombium</taxon>
    </lineage>
</organism>
<keyword evidence="11" id="KW-0472">Membrane</keyword>
<keyword evidence="15" id="KW-1185">Reference proteome</keyword>
<dbReference type="PROSITE" id="PS50878">
    <property type="entry name" value="RT_POL"/>
    <property type="match status" value="1"/>
</dbReference>
<keyword evidence="11" id="KW-1133">Transmembrane helix</keyword>
<dbReference type="CDD" id="cd00303">
    <property type="entry name" value="retropepsin_like"/>
    <property type="match status" value="1"/>
</dbReference>
<dbReference type="PANTHER" id="PTHR37984">
    <property type="entry name" value="PROTEIN CBG26694"/>
    <property type="match status" value="1"/>
</dbReference>